<feature type="compositionally biased region" description="Low complexity" evidence="11">
    <location>
        <begin position="1165"/>
        <end position="1184"/>
    </location>
</feature>
<comment type="similarity">
    <text evidence="1">Belongs to the protein kinase superfamily. NEK Ser/Thr protein kinase family. NIMA subfamily.</text>
</comment>
<feature type="compositionally biased region" description="Polar residues" evidence="11">
    <location>
        <begin position="506"/>
        <end position="519"/>
    </location>
</feature>
<evidence type="ECO:0000256" key="6">
    <source>
        <dbReference type="ARBA" id="ARBA00022777"/>
    </source>
</evidence>
<feature type="region of interest" description="Disordered" evidence="11">
    <location>
        <begin position="1080"/>
        <end position="1100"/>
    </location>
</feature>
<evidence type="ECO:0000256" key="8">
    <source>
        <dbReference type="ARBA" id="ARBA00047899"/>
    </source>
</evidence>
<dbReference type="Gene3D" id="3.30.200.20">
    <property type="entry name" value="Phosphorylase Kinase, domain 1"/>
    <property type="match status" value="1"/>
</dbReference>
<evidence type="ECO:0000256" key="5">
    <source>
        <dbReference type="ARBA" id="ARBA00022741"/>
    </source>
</evidence>
<dbReference type="PROSITE" id="PS00108">
    <property type="entry name" value="PROTEIN_KINASE_ST"/>
    <property type="match status" value="1"/>
</dbReference>
<keyword evidence="7" id="KW-0067">ATP-binding</keyword>
<feature type="coiled-coil region" evidence="10">
    <location>
        <begin position="1345"/>
        <end position="1390"/>
    </location>
</feature>
<comment type="caution">
    <text evidence="12">The sequence shown here is derived from an EMBL/GenBank/DDBJ whole genome shotgun (WGS) entry which is preliminary data.</text>
</comment>
<feature type="region of interest" description="Disordered" evidence="11">
    <location>
        <begin position="277"/>
        <end position="359"/>
    </location>
</feature>
<feature type="region of interest" description="Disordered" evidence="11">
    <location>
        <begin position="375"/>
        <end position="440"/>
    </location>
</feature>
<dbReference type="SMART" id="SM00220">
    <property type="entry name" value="S_TKc"/>
    <property type="match status" value="1"/>
</dbReference>
<feature type="region of interest" description="Disordered" evidence="11">
    <location>
        <begin position="1144"/>
        <end position="1188"/>
    </location>
</feature>
<sequence>MASDFEKLRVIGTGTFGRAWLVKSNKNKRKYVIKEIQVLGSSEKEREQSLTEVAALGRCKNINVIRYKNAFVQNGMLNIVMEFADSGDLQGRIDRQNGEHFEQHVILDWFIQLCFGLRYIHSMKILHRDLKTQNIFLTRHNIVKIGDFGIARILKETHGCANTTIGTPYYLSPEICQKQPYDSKSDMWALGCVLYQMTCLKPPFDAPGFGPLVVKIMDGRYAPIPQHYGAILEDLINVLLKQDPLKRPSAEEILFIPSLQATIDTYIARQRELFKKRSSARDGSPAVESSGGESEKENFHPQLKRLEILQLQRSPTRPRKLSLQTPKNVPVVDKRVVQSTDGNKPLPKPKTNEKVTGPQISLYKEVLSRQRKQNIRMKELMNDRPTSDQTDSSNPEDSDSTDPKKPLKSKRKNVSQEPKDFRRDIIESDKSCVDSKQRSSDSKAKILCPYKIAFVDSDHQSSEDEARKSQSEVKTSQSEARKSQSEDNTSRSEARKAQSEDRNSQRKWQSPNIEINTNAGKVDTKCGEYTGEEVDKLVGKRMSKIETNKKGGLGYKIKRKSIESKRPVKYGSPYPLYEDNPDRKECNENVKDDKGKRKYKRSEQAIHYALMVDDSDASGFSPNVGRNVKQQIVKRERMKQQQNVNQQNLFQENENQGIKLFKNIDKKEKQPISKPKRAWIQKSRNQSKPEALYENVGQHVNQEMRDCNQAQLDNEIQETHVDNVEKQKFECQNTESFGKSKQIPFKRQDSDSLFNISIVKGHGSTYKVFKEPSMKGTPYKELDNIQSDVDVPLNKCPRPSCARCTKDKYKVLSQANSEVKDQVELLSYKSIPTTPKQVHESQTHITESLKQPIEVPKHQFEHLKQHSDPSKQPVKKHPIQSNDRPIESSMSETTKAAIASPPKLQRKHFLQASPGYSTSAMQVAYDEDSIKLHDRYGLCEGTEMIQKPISAKTFTTKKSKYVDHVPFSIVDTTPRDASIATDVTTANAVKTANIDSCCLVNQERVAIVVTEAEENNLASNYSIATSAYTMATNDDVKATRSNEQSDAMATECHSNQTPASLDLPPLESVDDFMARFLSKEIPKEPNKPREDISTTMTDKSKLNIDEKDVFTMVSDIPHHKVSFSDDENVDGFLSRCLGNQASGKVIPSEVSSRSATKDDDSGILSNSNTSGSSSNQSHGNNNHSDQIKNHENRSDMNILNGHEAASNKGMSSSTPSIPELLERQPITFRKSSADIQKLKFGIKRSLEFETKPSKHIRRSSSPALPYDPESNIITKMKKMTRGFGISNIHSRRLSTDYRYEVKADNKEAKDYKALFGDALTKKYPTPIVGNPSFPKSQEDEQITKLQDLQQKTQQAKMLLQTMKRQTSLSSQKSESEREKQEIKLKQQEEILLNIAEILYETSSPNLTVSVAMETIKNCLETNLGTAQYLDLYSDVKVGLALNHPFCYIKAGIDTEALPYFPLVLQLFKLEKME</sequence>
<dbReference type="PANTHER" id="PTHR44899">
    <property type="entry name" value="CAMK FAMILY PROTEIN KINASE"/>
    <property type="match status" value="1"/>
</dbReference>
<evidence type="ECO:0000256" key="3">
    <source>
        <dbReference type="ARBA" id="ARBA00022527"/>
    </source>
</evidence>
<dbReference type="FunFam" id="3.30.200.20:FF:000097">
    <property type="entry name" value="Probable serine/threonine-protein kinase nek1"/>
    <property type="match status" value="1"/>
</dbReference>
<evidence type="ECO:0000256" key="11">
    <source>
        <dbReference type="SAM" id="MobiDB-lite"/>
    </source>
</evidence>
<dbReference type="EC" id="2.7.11.1" evidence="2"/>
<comment type="catalytic activity">
    <reaction evidence="8">
        <text>L-threonyl-[protein] + ATP = O-phospho-L-threonyl-[protein] + ADP + H(+)</text>
        <dbReference type="Rhea" id="RHEA:46608"/>
        <dbReference type="Rhea" id="RHEA-COMP:11060"/>
        <dbReference type="Rhea" id="RHEA-COMP:11605"/>
        <dbReference type="ChEBI" id="CHEBI:15378"/>
        <dbReference type="ChEBI" id="CHEBI:30013"/>
        <dbReference type="ChEBI" id="CHEBI:30616"/>
        <dbReference type="ChEBI" id="CHEBI:61977"/>
        <dbReference type="ChEBI" id="CHEBI:456216"/>
        <dbReference type="EC" id="2.7.11.1"/>
    </reaction>
</comment>
<evidence type="ECO:0000313" key="13">
    <source>
        <dbReference type="Proteomes" id="UP000749559"/>
    </source>
</evidence>
<feature type="compositionally biased region" description="Basic and acidic residues" evidence="11">
    <location>
        <begin position="293"/>
        <end position="307"/>
    </location>
</feature>
<feature type="region of interest" description="Disordered" evidence="11">
    <location>
        <begin position="566"/>
        <end position="599"/>
    </location>
</feature>
<dbReference type="EMBL" id="CAIIXF020000004">
    <property type="protein sequence ID" value="CAH1781892.1"/>
    <property type="molecule type" value="Genomic_DNA"/>
</dbReference>
<proteinExistence type="inferred from homology"/>
<keyword evidence="10" id="KW-0175">Coiled coil</keyword>
<feature type="compositionally biased region" description="Basic and acidic residues" evidence="11">
    <location>
        <begin position="376"/>
        <end position="386"/>
    </location>
</feature>
<dbReference type="CDD" id="cd08215">
    <property type="entry name" value="STKc_Nek"/>
    <property type="match status" value="1"/>
</dbReference>
<dbReference type="InterPro" id="IPR011009">
    <property type="entry name" value="Kinase-like_dom_sf"/>
</dbReference>
<keyword evidence="4" id="KW-0808">Transferase</keyword>
<organism evidence="12 13">
    <name type="scientific">Owenia fusiformis</name>
    <name type="common">Polychaete worm</name>
    <dbReference type="NCBI Taxonomy" id="6347"/>
    <lineage>
        <taxon>Eukaryota</taxon>
        <taxon>Metazoa</taxon>
        <taxon>Spiralia</taxon>
        <taxon>Lophotrochozoa</taxon>
        <taxon>Annelida</taxon>
        <taxon>Polychaeta</taxon>
        <taxon>Sedentaria</taxon>
        <taxon>Canalipalpata</taxon>
        <taxon>Sabellida</taxon>
        <taxon>Oweniida</taxon>
        <taxon>Oweniidae</taxon>
        <taxon>Owenia</taxon>
    </lineage>
</organism>
<dbReference type="PROSITE" id="PS00107">
    <property type="entry name" value="PROTEIN_KINASE_ATP"/>
    <property type="match status" value="1"/>
</dbReference>
<dbReference type="GO" id="GO:0005524">
    <property type="term" value="F:ATP binding"/>
    <property type="evidence" value="ECO:0007669"/>
    <property type="project" value="UniProtKB-UniRule"/>
</dbReference>
<evidence type="ECO:0000256" key="10">
    <source>
        <dbReference type="SAM" id="Coils"/>
    </source>
</evidence>
<evidence type="ECO:0000256" key="2">
    <source>
        <dbReference type="ARBA" id="ARBA00012513"/>
    </source>
</evidence>
<reference evidence="12" key="1">
    <citation type="submission" date="2022-03" db="EMBL/GenBank/DDBJ databases">
        <authorList>
            <person name="Martin C."/>
        </authorList>
    </citation>
    <scope>NUCLEOTIDE SEQUENCE</scope>
</reference>
<evidence type="ECO:0000256" key="7">
    <source>
        <dbReference type="ARBA" id="ARBA00022840"/>
    </source>
</evidence>
<dbReference type="PANTHER" id="PTHR44899:SF3">
    <property type="entry name" value="SERINE_THREONINE-PROTEIN KINASE NEK1"/>
    <property type="match status" value="1"/>
</dbReference>
<evidence type="ECO:0000256" key="4">
    <source>
        <dbReference type="ARBA" id="ARBA00022679"/>
    </source>
</evidence>
<keyword evidence="13" id="KW-1185">Reference proteome</keyword>
<feature type="region of interest" description="Disordered" evidence="11">
    <location>
        <begin position="670"/>
        <end position="690"/>
    </location>
</feature>
<evidence type="ECO:0000256" key="9">
    <source>
        <dbReference type="ARBA" id="ARBA00048679"/>
    </source>
</evidence>
<protein>
    <recommendedName>
        <fullName evidence="2">non-specific serine/threonine protein kinase</fullName>
        <ecNumber evidence="2">2.7.11.1</ecNumber>
    </recommendedName>
</protein>
<keyword evidence="6" id="KW-0418">Kinase</keyword>
<dbReference type="SUPFAM" id="SSF56112">
    <property type="entry name" value="Protein kinase-like (PK-like)"/>
    <property type="match status" value="1"/>
</dbReference>
<feature type="region of interest" description="Disordered" evidence="11">
    <location>
        <begin position="861"/>
        <end position="890"/>
    </location>
</feature>
<evidence type="ECO:0000313" key="12">
    <source>
        <dbReference type="EMBL" id="CAH1781892.1"/>
    </source>
</evidence>
<dbReference type="OrthoDB" id="248923at2759"/>
<comment type="catalytic activity">
    <reaction evidence="9">
        <text>L-seryl-[protein] + ATP = O-phospho-L-seryl-[protein] + ADP + H(+)</text>
        <dbReference type="Rhea" id="RHEA:17989"/>
        <dbReference type="Rhea" id="RHEA-COMP:9863"/>
        <dbReference type="Rhea" id="RHEA-COMP:11604"/>
        <dbReference type="ChEBI" id="CHEBI:15378"/>
        <dbReference type="ChEBI" id="CHEBI:29999"/>
        <dbReference type="ChEBI" id="CHEBI:30616"/>
        <dbReference type="ChEBI" id="CHEBI:83421"/>
        <dbReference type="ChEBI" id="CHEBI:456216"/>
        <dbReference type="EC" id="2.7.11.1"/>
    </reaction>
</comment>
<feature type="compositionally biased region" description="Polar residues" evidence="11">
    <location>
        <begin position="879"/>
        <end position="890"/>
    </location>
</feature>
<dbReference type="Pfam" id="PF00069">
    <property type="entry name" value="Pkinase"/>
    <property type="match status" value="1"/>
</dbReference>
<dbReference type="Proteomes" id="UP000749559">
    <property type="component" value="Unassembled WGS sequence"/>
</dbReference>
<feature type="compositionally biased region" description="Basic and acidic residues" evidence="11">
    <location>
        <begin position="417"/>
        <end position="440"/>
    </location>
</feature>
<name>A0A8J1UXK3_OWEFU</name>
<feature type="compositionally biased region" description="Basic and acidic residues" evidence="11">
    <location>
        <begin position="479"/>
        <end position="504"/>
    </location>
</feature>
<dbReference type="InterPro" id="IPR017441">
    <property type="entry name" value="Protein_kinase_ATP_BS"/>
</dbReference>
<feature type="compositionally biased region" description="Basic and acidic residues" evidence="11">
    <location>
        <begin position="580"/>
        <end position="595"/>
    </location>
</feature>
<dbReference type="InterPro" id="IPR008271">
    <property type="entry name" value="Ser/Thr_kinase_AS"/>
</dbReference>
<dbReference type="PROSITE" id="PS50011">
    <property type="entry name" value="PROTEIN_KINASE_DOM"/>
    <property type="match status" value="1"/>
</dbReference>
<dbReference type="Gene3D" id="1.10.510.10">
    <property type="entry name" value="Transferase(Phosphotransferase) domain 1"/>
    <property type="match status" value="1"/>
</dbReference>
<dbReference type="InterPro" id="IPR051131">
    <property type="entry name" value="NEK_Ser/Thr_kinase_NIMA"/>
</dbReference>
<accession>A0A8J1UXK3</accession>
<dbReference type="GO" id="GO:0004674">
    <property type="term" value="F:protein serine/threonine kinase activity"/>
    <property type="evidence" value="ECO:0007669"/>
    <property type="project" value="UniProtKB-KW"/>
</dbReference>
<feature type="compositionally biased region" description="Basic and acidic residues" evidence="11">
    <location>
        <begin position="457"/>
        <end position="471"/>
    </location>
</feature>
<dbReference type="InterPro" id="IPR000719">
    <property type="entry name" value="Prot_kinase_dom"/>
</dbReference>
<gene>
    <name evidence="12" type="ORF">OFUS_LOCUS8399</name>
</gene>
<keyword evidence="5" id="KW-0547">Nucleotide-binding</keyword>
<feature type="region of interest" description="Disordered" evidence="11">
    <location>
        <begin position="457"/>
        <end position="519"/>
    </location>
</feature>
<evidence type="ECO:0000256" key="1">
    <source>
        <dbReference type="ARBA" id="ARBA00010886"/>
    </source>
</evidence>
<keyword evidence="3" id="KW-0723">Serine/threonine-protein kinase</keyword>